<sequence length="74" mass="8536">MLVTCDREMKHILISIIRNSESHHHRRRSNAGWNTEVPQQEHPCQGFNLCHCWYGWMVTPNGLGGPCENFTATT</sequence>
<feature type="region of interest" description="Disordered" evidence="1">
    <location>
        <begin position="21"/>
        <end position="40"/>
    </location>
</feature>
<dbReference type="AlphaFoldDB" id="A0A0A9EJL4"/>
<reference evidence="2" key="1">
    <citation type="submission" date="2014-09" db="EMBL/GenBank/DDBJ databases">
        <authorList>
            <person name="Magalhaes I.L.F."/>
            <person name="Oliveira U."/>
            <person name="Santos F.R."/>
            <person name="Vidigal T.H.D.A."/>
            <person name="Brescovit A.D."/>
            <person name="Santos A.J."/>
        </authorList>
    </citation>
    <scope>NUCLEOTIDE SEQUENCE</scope>
    <source>
        <tissue evidence="2">Shoot tissue taken approximately 20 cm above the soil surface</tissue>
    </source>
</reference>
<dbReference type="EMBL" id="GBRH01196961">
    <property type="protein sequence ID" value="JAE00935.1"/>
    <property type="molecule type" value="Transcribed_RNA"/>
</dbReference>
<protein>
    <submittedName>
        <fullName evidence="2">Uncharacterized protein</fullName>
    </submittedName>
</protein>
<organism evidence="2">
    <name type="scientific">Arundo donax</name>
    <name type="common">Giant reed</name>
    <name type="synonym">Donax arundinaceus</name>
    <dbReference type="NCBI Taxonomy" id="35708"/>
    <lineage>
        <taxon>Eukaryota</taxon>
        <taxon>Viridiplantae</taxon>
        <taxon>Streptophyta</taxon>
        <taxon>Embryophyta</taxon>
        <taxon>Tracheophyta</taxon>
        <taxon>Spermatophyta</taxon>
        <taxon>Magnoliopsida</taxon>
        <taxon>Liliopsida</taxon>
        <taxon>Poales</taxon>
        <taxon>Poaceae</taxon>
        <taxon>PACMAD clade</taxon>
        <taxon>Arundinoideae</taxon>
        <taxon>Arundineae</taxon>
        <taxon>Arundo</taxon>
    </lineage>
</organism>
<name>A0A0A9EJL4_ARUDO</name>
<accession>A0A0A9EJL4</accession>
<reference evidence="2" key="2">
    <citation type="journal article" date="2015" name="Data Brief">
        <title>Shoot transcriptome of the giant reed, Arundo donax.</title>
        <authorList>
            <person name="Barrero R.A."/>
            <person name="Guerrero F.D."/>
            <person name="Moolhuijzen P."/>
            <person name="Goolsby J.A."/>
            <person name="Tidwell J."/>
            <person name="Bellgard S.E."/>
            <person name="Bellgard M.I."/>
        </authorList>
    </citation>
    <scope>NUCLEOTIDE SEQUENCE</scope>
    <source>
        <tissue evidence="2">Shoot tissue taken approximately 20 cm above the soil surface</tissue>
    </source>
</reference>
<proteinExistence type="predicted"/>
<evidence type="ECO:0000256" key="1">
    <source>
        <dbReference type="SAM" id="MobiDB-lite"/>
    </source>
</evidence>
<evidence type="ECO:0000313" key="2">
    <source>
        <dbReference type="EMBL" id="JAE00935.1"/>
    </source>
</evidence>